<evidence type="ECO:0000313" key="1">
    <source>
        <dbReference type="EMBL" id="MCG7323306.1"/>
    </source>
</evidence>
<dbReference type="EMBL" id="JAKRCV010000068">
    <property type="protein sequence ID" value="MCG7323306.1"/>
    <property type="molecule type" value="Genomic_DNA"/>
</dbReference>
<comment type="caution">
    <text evidence="1">The sequence shown here is derived from an EMBL/GenBank/DDBJ whole genome shotgun (WGS) entry which is preliminary data.</text>
</comment>
<reference evidence="1 2" key="1">
    <citation type="submission" date="2022-02" db="EMBL/GenBank/DDBJ databases">
        <title>Uncovering new skin microbiome diversity through culturing and metagenomics.</title>
        <authorList>
            <person name="Conlan S."/>
            <person name="Deming C."/>
            <person name="Nisc Comparative Sequencing Program N."/>
            <person name="Segre J.A."/>
        </authorList>
    </citation>
    <scope>NUCLEOTIDE SEQUENCE [LARGE SCALE GENOMIC DNA]</scope>
    <source>
        <strain evidence="1 2">ACRQZ</strain>
    </source>
</reference>
<accession>A0ABS9Q605</accession>
<dbReference type="Proteomes" id="UP001521931">
    <property type="component" value="Unassembled WGS sequence"/>
</dbReference>
<protein>
    <submittedName>
        <fullName evidence="1">Nucleotidyltransferase family protein</fullName>
    </submittedName>
</protein>
<dbReference type="PANTHER" id="PTHR39166">
    <property type="entry name" value="BLL1166 PROTEIN"/>
    <property type="match status" value="1"/>
</dbReference>
<gene>
    <name evidence="1" type="ORF">MHL29_15595</name>
</gene>
<dbReference type="RefSeq" id="WP_239265995.1">
    <property type="nucleotide sequence ID" value="NZ_JAKRCV010000068.1"/>
</dbReference>
<dbReference type="InterPro" id="IPR009267">
    <property type="entry name" value="NTP_transf_6"/>
</dbReference>
<proteinExistence type="predicted"/>
<organism evidence="1 2">
    <name type="scientific">Arsenicicoccus bolidensis</name>
    <dbReference type="NCBI Taxonomy" id="229480"/>
    <lineage>
        <taxon>Bacteria</taxon>
        <taxon>Bacillati</taxon>
        <taxon>Actinomycetota</taxon>
        <taxon>Actinomycetes</taxon>
        <taxon>Micrococcales</taxon>
        <taxon>Intrasporangiaceae</taxon>
        <taxon>Arsenicicoccus</taxon>
    </lineage>
</organism>
<keyword evidence="2" id="KW-1185">Reference proteome</keyword>
<dbReference type="PANTHER" id="PTHR39166:SF1">
    <property type="entry name" value="BLL1166 PROTEIN"/>
    <property type="match status" value="1"/>
</dbReference>
<evidence type="ECO:0000313" key="2">
    <source>
        <dbReference type="Proteomes" id="UP001521931"/>
    </source>
</evidence>
<sequence>MHDEIVLAAVLADPVCAAVLDRLPSLGLTEWWLTAGAVFQNVWNSVEGKPAGYGIKDYDVFYHDDSDLSWEAEDVVIRAADELMADVPAPLEVRNQARVHLWYEEKFGKPCPPFSSATDAIRAFASTACCVGVTRDESGLRLYAPFGLDDVLGMHLRPHRRLAPKQVYDAKACDYAARWPSLTVEPW</sequence>
<dbReference type="Pfam" id="PF06042">
    <property type="entry name" value="NTP_transf_6"/>
    <property type="match status" value="1"/>
</dbReference>
<name>A0ABS9Q605_9MICO</name>